<evidence type="ECO:0000313" key="2">
    <source>
        <dbReference type="Proteomes" id="UP000334340"/>
    </source>
</evidence>
<gene>
    <name evidence="1" type="ORF">MELA_00230</name>
</gene>
<dbReference type="EMBL" id="CABIKM010000003">
    <property type="protein sequence ID" value="VUZ83872.1"/>
    <property type="molecule type" value="Genomic_DNA"/>
</dbReference>
<name>A0A564ZGU9_9BACT</name>
<keyword evidence="2" id="KW-1185">Reference proteome</keyword>
<reference evidence="1 2" key="1">
    <citation type="submission" date="2019-07" db="EMBL/GenBank/DDBJ databases">
        <authorList>
            <person name="Cremers G."/>
        </authorList>
    </citation>
    <scope>NUCLEOTIDE SEQUENCE [LARGE SCALE GENOMIC DNA]</scope>
</reference>
<evidence type="ECO:0000313" key="1">
    <source>
        <dbReference type="EMBL" id="VUZ83872.1"/>
    </source>
</evidence>
<protein>
    <submittedName>
        <fullName evidence="1">Uncharacterized protein</fullName>
    </submittedName>
</protein>
<proteinExistence type="predicted"/>
<organism evidence="1 2">
    <name type="scientific">Candidatus Methylomirabilis lanthanidiphila</name>
    <dbReference type="NCBI Taxonomy" id="2211376"/>
    <lineage>
        <taxon>Bacteria</taxon>
        <taxon>Candidatus Methylomirabilota</taxon>
        <taxon>Candidatus Methylomirabilia</taxon>
        <taxon>Candidatus Methylomirabilales</taxon>
        <taxon>Candidatus Methylomirabilaceae</taxon>
        <taxon>Candidatus Methylomirabilis</taxon>
    </lineage>
</organism>
<dbReference type="Proteomes" id="UP000334340">
    <property type="component" value="Unassembled WGS sequence"/>
</dbReference>
<dbReference type="AlphaFoldDB" id="A0A564ZGU9"/>
<sequence length="82" mass="9419">MPFQLILSLDYQNDTRWRWILSNAAGRFLADQDVALDPADPMYRSFVDLPGQLRFYDNVRPAEDVLLEAPGWDVVRFSGQAS</sequence>
<accession>A0A564ZGU9</accession>